<keyword evidence="4" id="KW-1185">Reference proteome</keyword>
<feature type="coiled-coil region" evidence="1">
    <location>
        <begin position="690"/>
        <end position="731"/>
    </location>
</feature>
<dbReference type="InterPro" id="IPR038810">
    <property type="entry name" value="CNTLN"/>
</dbReference>
<reference evidence="3 4" key="1">
    <citation type="submission" date="2019-04" db="EMBL/GenBank/DDBJ databases">
        <title>Chromosome genome assembly for Takifugu flavidus.</title>
        <authorList>
            <person name="Xiao S."/>
        </authorList>
    </citation>
    <scope>NUCLEOTIDE SEQUENCE [LARGE SCALE GENOMIC DNA]</scope>
    <source>
        <strain evidence="3">HTHZ2018</strain>
        <tissue evidence="3">Muscle</tissue>
    </source>
</reference>
<dbReference type="PANTHER" id="PTHR18957">
    <property type="entry name" value="CENTLEIN"/>
    <property type="match status" value="1"/>
</dbReference>
<feature type="coiled-coil region" evidence="1">
    <location>
        <begin position="460"/>
        <end position="501"/>
    </location>
</feature>
<feature type="region of interest" description="Disordered" evidence="2">
    <location>
        <begin position="830"/>
        <end position="856"/>
    </location>
</feature>
<dbReference type="GO" id="GO:0005814">
    <property type="term" value="C:centriole"/>
    <property type="evidence" value="ECO:0007669"/>
    <property type="project" value="TreeGrafter"/>
</dbReference>
<feature type="coiled-coil region" evidence="1">
    <location>
        <begin position="1052"/>
        <end position="1248"/>
    </location>
</feature>
<evidence type="ECO:0000256" key="2">
    <source>
        <dbReference type="SAM" id="MobiDB-lite"/>
    </source>
</evidence>
<protein>
    <submittedName>
        <fullName evidence="3">Centlein Centrosomal protein</fullName>
    </submittedName>
</protein>
<feature type="compositionally biased region" description="Polar residues" evidence="2">
    <location>
        <begin position="833"/>
        <end position="843"/>
    </location>
</feature>
<proteinExistence type="predicted"/>
<dbReference type="EMBL" id="RHFK02000019">
    <property type="protein sequence ID" value="TWW58733.1"/>
    <property type="molecule type" value="Genomic_DNA"/>
</dbReference>
<evidence type="ECO:0000256" key="1">
    <source>
        <dbReference type="SAM" id="Coils"/>
    </source>
</evidence>
<keyword evidence="1" id="KW-0175">Coiled coil</keyword>
<comment type="caution">
    <text evidence="3">The sequence shown here is derived from an EMBL/GenBank/DDBJ whole genome shotgun (WGS) entry which is preliminary data.</text>
</comment>
<dbReference type="PANTHER" id="PTHR18957:SF0">
    <property type="entry name" value="CENTLEIN"/>
    <property type="match status" value="1"/>
</dbReference>
<feature type="compositionally biased region" description="Polar residues" evidence="2">
    <location>
        <begin position="1022"/>
        <end position="1041"/>
    </location>
</feature>
<feature type="coiled-coil region" evidence="1">
    <location>
        <begin position="70"/>
        <end position="97"/>
    </location>
</feature>
<feature type="coiled-coil region" evidence="1">
    <location>
        <begin position="757"/>
        <end position="791"/>
    </location>
</feature>
<gene>
    <name evidence="3" type="ORF">D4764_06G0002630</name>
</gene>
<feature type="coiled-coil region" evidence="1">
    <location>
        <begin position="167"/>
        <end position="286"/>
    </location>
</feature>
<evidence type="ECO:0000313" key="4">
    <source>
        <dbReference type="Proteomes" id="UP000324091"/>
    </source>
</evidence>
<dbReference type="Proteomes" id="UP000324091">
    <property type="component" value="Chromosome 6"/>
</dbReference>
<dbReference type="Gene3D" id="1.10.287.1490">
    <property type="match status" value="1"/>
</dbReference>
<sequence length="1589" mass="179058">MSGDRSMTLEEQVKSLSDELMQCQADKEFVWSLWKRLQVANPDLTQAVSLVVEREKHKAEMRDRKVLEILQFKDHMIEELEQKVVAQQQEMERLAPKKTTVDDQSALMKELTALREQTLNNGQELKVGGTNMRSLSLKSTDWPLHLREPDSCGTTRLSPASGHVGPVIRQHQELKQESRMKEEEERQVVLALEKEKEGLTSCCATLRADLEEKQRQANRQQEQVDAAQTKVKQLEEELHNSWQQLSGLQSHCSDLEDQLSSKEKEAAATEAQLIQLQRDYAEVQTLYRQSAAHAAEQSQLIKQLEGLNLDTQKVLRNQEEAHTADASSYQRLYTELSQCYQALVSSEANLRQSHQETCALLAQRDKDTLQLRSQLQQQQIQLQQQAEPTTIHPSSAKQTNFKTAASEQVETSWPDPPRSCSQGPDLRQEDQILHRRANSSVRRQEAPVLRSRSLSPASSVELCSGKRREAEQRIQDLEELLQLKMEENEELRRAHDNRRERICVIQTHYKTVREQLRELEKSNFLPGGKMQRAEPWQLRQENCDAVWNELTYFKNLTRKLTVENLRLLLFSPTAYSSLSSSSPFPTRLPCCHPPAVCDSEGCPSACLVRPATTGAEYSKREKRMGRGGAERTSLEEELDMLRVQAAVDRATVKELHLCLANEHMELLHKVGKREVKSSAPKKASISSVRLEQSFKKIEQLERRMMSLEEEAELLRDEKEQLLEAREDLTKTCCTLKASLEHLRTREAVREEAALSEAEQHRRETAALEVQLAAAQKEATPLQRQLLKLRQDLGILRAARDFYKNRATGQARAGGIASNISSKVKFKSHRRVSRNQAISCQGRSPSPAKDEWEDISLDSDSGEGFVDSLNSVHSGTTHGQKMKKTERKKELLTYPGSCQSAHPQIPFSFPGSRSANPTDARWCRAKRPQRENPTGTNLVVLHKQRIESQQRHIDVLRRAKEDAVLSAKELHRANERIRAQLNSLSEKLSSSKQLTQKLTSDLTGKEQQKKVLEMELKQWRQSTFPQQPAPTVSVTPECSSQGRAAPAPANAASQTLEAEVKQLQAKVKSTSAEVTKQVAANKALRGQLQEKEDQLRQLQDKTSHAERDANMKRQLVEDLKTRLKFLQEMEKSYRGQVEDLEKKVKTLSEEATNRKALIESLKRRLSVATTEKSQHEASCTKLKEDVEKKEQRVQALLARLAAGEKALADLEKTATDRMEGLAQQSSHALDKLQRQLSQATSQLEQLHSFIQGLASEILLDVQEVKQHLMRRRRQRQAGAVAAKGGLSAKSMIRAKSIAASILNMSENDLADIMDTDQDAAAQPCTCPPRVPVRPCQARRIICSRNKANLATPWLFGLSLEVTEAHSESVKDQEWLDHFKHILHQKLDSSQFLFCLSAIFHCPENELVSTRDLGTGSLLSTFSVGRTGVVEGGGSRCVERRRRRAGLAVTEMRMSQLCTCLATCVECSSARLRSHGSLILSLSAPNGAARGTALYYLSGPVNSTAIIHRVEARACEQVSPCTASLSCTVTCQHNKKETSATLPPGMKTRHWENVAFSFPSRRSLAAPRRVHGTRINHFLPHLHTAELAISN</sequence>
<evidence type="ECO:0000313" key="3">
    <source>
        <dbReference type="EMBL" id="TWW58733.1"/>
    </source>
</evidence>
<feature type="compositionally biased region" description="Polar residues" evidence="2">
    <location>
        <begin position="386"/>
        <end position="411"/>
    </location>
</feature>
<feature type="coiled-coil region" evidence="1">
    <location>
        <begin position="966"/>
        <end position="1021"/>
    </location>
</feature>
<accession>A0A5C6MUV9</accession>
<feature type="region of interest" description="Disordered" evidence="2">
    <location>
        <begin position="1022"/>
        <end position="1052"/>
    </location>
</feature>
<feature type="region of interest" description="Disordered" evidence="2">
    <location>
        <begin position="384"/>
        <end position="425"/>
    </location>
</feature>
<name>A0A5C6MUV9_9TELE</name>
<dbReference type="GO" id="GO:0010457">
    <property type="term" value="P:centriole-centriole cohesion"/>
    <property type="evidence" value="ECO:0007669"/>
    <property type="project" value="TreeGrafter"/>
</dbReference>
<organism evidence="3 4">
    <name type="scientific">Takifugu flavidus</name>
    <name type="common">sansaifugu</name>
    <dbReference type="NCBI Taxonomy" id="433684"/>
    <lineage>
        <taxon>Eukaryota</taxon>
        <taxon>Metazoa</taxon>
        <taxon>Chordata</taxon>
        <taxon>Craniata</taxon>
        <taxon>Vertebrata</taxon>
        <taxon>Euteleostomi</taxon>
        <taxon>Actinopterygii</taxon>
        <taxon>Neopterygii</taxon>
        <taxon>Teleostei</taxon>
        <taxon>Neoteleostei</taxon>
        <taxon>Acanthomorphata</taxon>
        <taxon>Eupercaria</taxon>
        <taxon>Tetraodontiformes</taxon>
        <taxon>Tetradontoidea</taxon>
        <taxon>Tetraodontidae</taxon>
        <taxon>Takifugu</taxon>
    </lineage>
</organism>
<dbReference type="GO" id="GO:0005813">
    <property type="term" value="C:centrosome"/>
    <property type="evidence" value="ECO:0007669"/>
    <property type="project" value="TreeGrafter"/>
</dbReference>